<reference evidence="3" key="1">
    <citation type="submission" date="2015-07" db="EMBL/GenBank/DDBJ databases">
        <title>Genome sequencing of Sunxiuqinia dokdonensis strain SK.</title>
        <authorList>
            <person name="Ahn S."/>
            <person name="Kim B.-C."/>
        </authorList>
    </citation>
    <scope>NUCLEOTIDE SEQUENCE [LARGE SCALE GENOMIC DNA]</scope>
    <source>
        <strain evidence="3">SK</strain>
    </source>
</reference>
<dbReference type="EMBL" id="LGIA01000073">
    <property type="protein sequence ID" value="KOH45748.1"/>
    <property type="molecule type" value="Genomic_DNA"/>
</dbReference>
<dbReference type="OrthoDB" id="3352011at2"/>
<dbReference type="Proteomes" id="UP000036958">
    <property type="component" value="Unassembled WGS sequence"/>
</dbReference>
<dbReference type="RefSeq" id="WP_053181126.1">
    <property type="nucleotide sequence ID" value="NZ_LGIA01000073.1"/>
</dbReference>
<dbReference type="AlphaFoldDB" id="A0A0L8VBM9"/>
<keyword evidence="3" id="KW-1185">Reference proteome</keyword>
<sequence>MRLFLILLFSFSIVKSASSQENLPYWHQLAPPDTTGTWIQPSREKPAIPVWGHVNGIQVGLAPLPGPRGLLRIYTPYLDLKRAEVMNFIALEPIPEGSEHRGLSELEMSSLDEGKRGKRFWSSNDSTAVVPLKEDFPARGVVESINGEETLSLYIFSEPFDNGARVYIRLRFFESRPYEFSISTYTYEGSVDLNYFITTATMGNKARLRTLYLKDGQKSALEIWPEYKDIHFTPHQYFTQKEMIKDKNGRAYFMAKPNEKDYSKAVYAPGTAGHWQYHGKAATQYWIKEKPNENLKGLVNARFAYWASDDPIPGGIAFENFEMKEPFQNGATFIFGVSPRSPEDFIKK</sequence>
<dbReference type="PATRIC" id="fig|1409788.3.peg.1458"/>
<name>A0A0L8VBM9_9BACT</name>
<gene>
    <name evidence="2" type="ORF">NC99_14270</name>
</gene>
<evidence type="ECO:0000313" key="2">
    <source>
        <dbReference type="EMBL" id="KOH45748.1"/>
    </source>
</evidence>
<comment type="caution">
    <text evidence="2">The sequence shown here is derived from an EMBL/GenBank/DDBJ whole genome shotgun (WGS) entry which is preliminary data.</text>
</comment>
<evidence type="ECO:0000256" key="1">
    <source>
        <dbReference type="SAM" id="SignalP"/>
    </source>
</evidence>
<organism evidence="2 3">
    <name type="scientific">Sunxiuqinia dokdonensis</name>
    <dbReference type="NCBI Taxonomy" id="1409788"/>
    <lineage>
        <taxon>Bacteria</taxon>
        <taxon>Pseudomonadati</taxon>
        <taxon>Bacteroidota</taxon>
        <taxon>Bacteroidia</taxon>
        <taxon>Marinilabiliales</taxon>
        <taxon>Prolixibacteraceae</taxon>
        <taxon>Sunxiuqinia</taxon>
    </lineage>
</organism>
<keyword evidence="1" id="KW-0732">Signal</keyword>
<accession>A0A0L8VBM9</accession>
<proteinExistence type="predicted"/>
<evidence type="ECO:0000313" key="3">
    <source>
        <dbReference type="Proteomes" id="UP000036958"/>
    </source>
</evidence>
<evidence type="ECO:0008006" key="4">
    <source>
        <dbReference type="Google" id="ProtNLM"/>
    </source>
</evidence>
<feature type="chain" id="PRO_5005591750" description="DUF5107 domain-containing protein" evidence="1">
    <location>
        <begin position="20"/>
        <end position="348"/>
    </location>
</feature>
<feature type="signal peptide" evidence="1">
    <location>
        <begin position="1"/>
        <end position="19"/>
    </location>
</feature>
<dbReference type="STRING" id="1409788.NC99_14270"/>
<protein>
    <recommendedName>
        <fullName evidence="4">DUF5107 domain-containing protein</fullName>
    </recommendedName>
</protein>